<comment type="subcellular location">
    <subcellularLocation>
        <location evidence="2">Cell inner membrane</location>
    </subcellularLocation>
</comment>
<dbReference type="InterPro" id="IPR001610">
    <property type="entry name" value="PAC"/>
</dbReference>
<dbReference type="SMART" id="SM00052">
    <property type="entry name" value="EAL"/>
    <property type="match status" value="1"/>
</dbReference>
<dbReference type="InterPro" id="IPR013767">
    <property type="entry name" value="PAS_fold"/>
</dbReference>
<keyword evidence="8" id="KW-1185">Reference proteome</keyword>
<dbReference type="FunFam" id="3.30.70.270:FF:000001">
    <property type="entry name" value="Diguanylate cyclase domain protein"/>
    <property type="match status" value="1"/>
</dbReference>
<dbReference type="CDD" id="cd00130">
    <property type="entry name" value="PAS"/>
    <property type="match status" value="2"/>
</dbReference>
<feature type="domain" description="PAS" evidence="3">
    <location>
        <begin position="44"/>
        <end position="98"/>
    </location>
</feature>
<dbReference type="SMART" id="SM00091">
    <property type="entry name" value="PAS"/>
    <property type="match status" value="2"/>
</dbReference>
<dbReference type="EMBL" id="JALGRD010000007">
    <property type="protein sequence ID" value="MCJ0974556.1"/>
    <property type="molecule type" value="Genomic_DNA"/>
</dbReference>
<dbReference type="InterPro" id="IPR000700">
    <property type="entry name" value="PAS-assoc_C"/>
</dbReference>
<feature type="domain" description="EAL" evidence="5">
    <location>
        <begin position="454"/>
        <end position="707"/>
    </location>
</feature>
<dbReference type="SMART" id="SM00267">
    <property type="entry name" value="GGDEF"/>
    <property type="match status" value="1"/>
</dbReference>
<dbReference type="GO" id="GO:0003824">
    <property type="term" value="F:catalytic activity"/>
    <property type="evidence" value="ECO:0007669"/>
    <property type="project" value="UniProtKB-ARBA"/>
</dbReference>
<evidence type="ECO:0000259" key="3">
    <source>
        <dbReference type="PROSITE" id="PS50112"/>
    </source>
</evidence>
<dbReference type="PROSITE" id="PS50887">
    <property type="entry name" value="GGDEF"/>
    <property type="match status" value="1"/>
</dbReference>
<evidence type="ECO:0000259" key="6">
    <source>
        <dbReference type="PROSITE" id="PS50887"/>
    </source>
</evidence>
<dbReference type="Gene3D" id="3.30.450.20">
    <property type="entry name" value="PAS domain"/>
    <property type="match status" value="2"/>
</dbReference>
<organism evidence="7 8">
    <name type="scientific">Stutzerimonas marianensis</name>
    <dbReference type="NCBI Taxonomy" id="2929513"/>
    <lineage>
        <taxon>Bacteria</taxon>
        <taxon>Pseudomonadati</taxon>
        <taxon>Pseudomonadota</taxon>
        <taxon>Gammaproteobacteria</taxon>
        <taxon>Pseudomonadales</taxon>
        <taxon>Pseudomonadaceae</taxon>
        <taxon>Stutzerimonas</taxon>
    </lineage>
</organism>
<sequence>MTLPPSRPQRPRKSLLSSEVLDRSRVLDTLVNNLDAMTYRCLHDAQWTMIFVSQGCVALTGHSAADLIGPSGVSWELITHEEDRGRVRRAVDRAVASRQRFSVQYRIVTANGLIKWVTERGVAVHDEQGQLVIEGIIEDYTVQKATLDALEQAESRYRSIFENASEGIFQSTREGRYLAANQALARLYGYASAKALIADLSDIDRRLYVQSGRREEFCRLMELHGQVLNFESEVFRQDGSRIWISENAHVVRDPAGRFICYEGTVQDISERRHYQAQLERQANHDLLTGLPNRILLADRIEQGLAHAARSGYYLTLVFMDLDNFKFINDGLGHSAGDELLKIVASRLTGCLRSSDTVARLGGDEFVLVLNDHYRISTVVTLLERVVQDVGRPITLGNREFQVTSSLGVALYPEDGEDAQSLLRHADVAMYEAKKRGRNNFQFFTPELNRVADERLNIEAAMRVALDTGGFEVHYQPKVDRARRVTGVEALARWTHKELGPITPDRFIPVAEETGLILPLTLAVLRQAFAAGQRWNRERQSPLRVAVNLSAQLFLTDDIVGHVAGLLEQTGLSARQVELEITETVFLGDNDRAVTILRDFKALGLSLAMDDFGTGYSSLGYLRRFPLDTMKIDRSLVTDVEREPEVAMIARAAISLGKSLGKTVVAEGVENAAQFDFLALHGCDEFQGYLLSRPVPEAAIDELLAQHAAI</sequence>
<gene>
    <name evidence="7" type="ORF">MST27_14385</name>
</gene>
<evidence type="ECO:0000256" key="1">
    <source>
        <dbReference type="ARBA" id="ARBA00001946"/>
    </source>
</evidence>
<feature type="domain" description="PAC" evidence="4">
    <location>
        <begin position="228"/>
        <end position="280"/>
    </location>
</feature>
<dbReference type="Pfam" id="PF08447">
    <property type="entry name" value="PAS_3"/>
    <property type="match status" value="1"/>
</dbReference>
<dbReference type="SUPFAM" id="SSF55073">
    <property type="entry name" value="Nucleotide cyclase"/>
    <property type="match status" value="1"/>
</dbReference>
<dbReference type="InterPro" id="IPR035965">
    <property type="entry name" value="PAS-like_dom_sf"/>
</dbReference>
<dbReference type="InterPro" id="IPR001633">
    <property type="entry name" value="EAL_dom"/>
</dbReference>
<dbReference type="GO" id="GO:0006355">
    <property type="term" value="P:regulation of DNA-templated transcription"/>
    <property type="evidence" value="ECO:0007669"/>
    <property type="project" value="InterPro"/>
</dbReference>
<protein>
    <submittedName>
        <fullName evidence="7">EAL domain-containing protein</fullName>
    </submittedName>
</protein>
<dbReference type="InterPro" id="IPR029787">
    <property type="entry name" value="Nucleotide_cyclase"/>
</dbReference>
<accession>A0A9X2AVT3</accession>
<dbReference type="CDD" id="cd01949">
    <property type="entry name" value="GGDEF"/>
    <property type="match status" value="1"/>
</dbReference>
<dbReference type="CDD" id="cd01948">
    <property type="entry name" value="EAL"/>
    <property type="match status" value="1"/>
</dbReference>
<dbReference type="SUPFAM" id="SSF55785">
    <property type="entry name" value="PYP-like sensor domain (PAS domain)"/>
    <property type="match status" value="2"/>
</dbReference>
<dbReference type="InterPro" id="IPR043128">
    <property type="entry name" value="Rev_trsase/Diguanyl_cyclase"/>
</dbReference>
<evidence type="ECO:0000313" key="7">
    <source>
        <dbReference type="EMBL" id="MCJ0974556.1"/>
    </source>
</evidence>
<dbReference type="PANTHER" id="PTHR44757">
    <property type="entry name" value="DIGUANYLATE CYCLASE DGCP"/>
    <property type="match status" value="1"/>
</dbReference>
<comment type="caution">
    <text evidence="7">The sequence shown here is derived from an EMBL/GenBank/DDBJ whole genome shotgun (WGS) entry which is preliminary data.</text>
</comment>
<feature type="domain" description="PAS" evidence="3">
    <location>
        <begin position="153"/>
        <end position="196"/>
    </location>
</feature>
<dbReference type="SUPFAM" id="SSF141868">
    <property type="entry name" value="EAL domain-like"/>
    <property type="match status" value="1"/>
</dbReference>
<dbReference type="Gene3D" id="3.30.70.270">
    <property type="match status" value="1"/>
</dbReference>
<dbReference type="GO" id="GO:0005886">
    <property type="term" value="C:plasma membrane"/>
    <property type="evidence" value="ECO:0007669"/>
    <property type="project" value="UniProtKB-SubCell"/>
</dbReference>
<dbReference type="InterPro" id="IPR013655">
    <property type="entry name" value="PAS_fold_3"/>
</dbReference>
<evidence type="ECO:0000259" key="4">
    <source>
        <dbReference type="PROSITE" id="PS50113"/>
    </source>
</evidence>
<dbReference type="PROSITE" id="PS50883">
    <property type="entry name" value="EAL"/>
    <property type="match status" value="1"/>
</dbReference>
<evidence type="ECO:0000259" key="5">
    <source>
        <dbReference type="PROSITE" id="PS50883"/>
    </source>
</evidence>
<dbReference type="InterPro" id="IPR000160">
    <property type="entry name" value="GGDEF_dom"/>
</dbReference>
<dbReference type="AlphaFoldDB" id="A0A9X2AVT3"/>
<dbReference type="InterPro" id="IPR052155">
    <property type="entry name" value="Biofilm_reg_signaling"/>
</dbReference>
<dbReference type="RefSeq" id="WP_243606625.1">
    <property type="nucleotide sequence ID" value="NZ_JALGRD010000007.1"/>
</dbReference>
<dbReference type="Pfam" id="PF00989">
    <property type="entry name" value="PAS"/>
    <property type="match status" value="1"/>
</dbReference>
<evidence type="ECO:0000313" key="8">
    <source>
        <dbReference type="Proteomes" id="UP001139682"/>
    </source>
</evidence>
<dbReference type="PANTHER" id="PTHR44757:SF2">
    <property type="entry name" value="BIOFILM ARCHITECTURE MAINTENANCE PROTEIN MBAA"/>
    <property type="match status" value="1"/>
</dbReference>
<dbReference type="PROSITE" id="PS50113">
    <property type="entry name" value="PAC"/>
    <property type="match status" value="2"/>
</dbReference>
<dbReference type="Gene3D" id="3.20.20.450">
    <property type="entry name" value="EAL domain"/>
    <property type="match status" value="1"/>
</dbReference>
<proteinExistence type="predicted"/>
<dbReference type="InterPro" id="IPR035919">
    <property type="entry name" value="EAL_sf"/>
</dbReference>
<comment type="cofactor">
    <cofactor evidence="1">
        <name>Mg(2+)</name>
        <dbReference type="ChEBI" id="CHEBI:18420"/>
    </cofactor>
</comment>
<reference evidence="7" key="1">
    <citation type="submission" date="2022-03" db="EMBL/GenBank/DDBJ databases">
        <title>Pseudomonas marianensis sp. nov., a marine bacterium isolated from deep-sea sediments of the Mariana Trench.</title>
        <authorList>
            <person name="Wei Y."/>
        </authorList>
    </citation>
    <scope>NUCLEOTIDE SEQUENCE</scope>
    <source>
        <strain evidence="7">PS1</strain>
    </source>
</reference>
<dbReference type="PROSITE" id="PS50112">
    <property type="entry name" value="PAS"/>
    <property type="match status" value="2"/>
</dbReference>
<dbReference type="Pfam" id="PF00563">
    <property type="entry name" value="EAL"/>
    <property type="match status" value="1"/>
</dbReference>
<dbReference type="Proteomes" id="UP001139682">
    <property type="component" value="Unassembled WGS sequence"/>
</dbReference>
<dbReference type="Pfam" id="PF00990">
    <property type="entry name" value="GGDEF"/>
    <property type="match status" value="1"/>
</dbReference>
<dbReference type="SMART" id="SM00086">
    <property type="entry name" value="PAC"/>
    <property type="match status" value="2"/>
</dbReference>
<feature type="domain" description="GGDEF" evidence="6">
    <location>
        <begin position="312"/>
        <end position="445"/>
    </location>
</feature>
<dbReference type="NCBIfam" id="TIGR00254">
    <property type="entry name" value="GGDEF"/>
    <property type="match status" value="1"/>
</dbReference>
<evidence type="ECO:0000256" key="2">
    <source>
        <dbReference type="ARBA" id="ARBA00004533"/>
    </source>
</evidence>
<feature type="domain" description="PAC" evidence="4">
    <location>
        <begin position="101"/>
        <end position="152"/>
    </location>
</feature>
<dbReference type="NCBIfam" id="TIGR00229">
    <property type="entry name" value="sensory_box"/>
    <property type="match status" value="2"/>
</dbReference>
<dbReference type="InterPro" id="IPR000014">
    <property type="entry name" value="PAS"/>
</dbReference>
<name>A0A9X2AVT3_9GAMM</name>